<dbReference type="OrthoDB" id="9805029at2"/>
<dbReference type="Pfam" id="PF12399">
    <property type="entry name" value="BCA_ABC_TP_C"/>
    <property type="match status" value="1"/>
</dbReference>
<dbReference type="Gene3D" id="3.40.50.300">
    <property type="entry name" value="P-loop containing nucleotide triphosphate hydrolases"/>
    <property type="match status" value="2"/>
</dbReference>
<organism evidence="11 12">
    <name type="scientific">Reyranella soli</name>
    <dbReference type="NCBI Taxonomy" id="1230389"/>
    <lineage>
        <taxon>Bacteria</taxon>
        <taxon>Pseudomonadati</taxon>
        <taxon>Pseudomonadota</taxon>
        <taxon>Alphaproteobacteria</taxon>
        <taxon>Hyphomicrobiales</taxon>
        <taxon>Reyranellaceae</taxon>
        <taxon>Reyranella</taxon>
    </lineage>
</organism>
<dbReference type="GO" id="GO:0015658">
    <property type="term" value="F:branched-chain amino acid transmembrane transporter activity"/>
    <property type="evidence" value="ECO:0007669"/>
    <property type="project" value="InterPro"/>
</dbReference>
<feature type="transmembrane region" description="Helical" evidence="9">
    <location>
        <begin position="268"/>
        <end position="292"/>
    </location>
</feature>
<dbReference type="InterPro" id="IPR003593">
    <property type="entry name" value="AAA+_ATPase"/>
</dbReference>
<comment type="subcellular location">
    <subcellularLocation>
        <location evidence="1">Cell membrane</location>
        <topology evidence="1">Multi-pass membrane protein</topology>
    </subcellularLocation>
</comment>
<dbReference type="RefSeq" id="WP_147156291.1">
    <property type="nucleotide sequence ID" value="NZ_BKAJ01000192.1"/>
</dbReference>
<keyword evidence="4 9" id="KW-0812">Transmembrane</keyword>
<dbReference type="InterPro" id="IPR027417">
    <property type="entry name" value="P-loop_NTPase"/>
</dbReference>
<evidence type="ECO:0000256" key="8">
    <source>
        <dbReference type="ARBA" id="ARBA00023136"/>
    </source>
</evidence>
<evidence type="ECO:0000256" key="9">
    <source>
        <dbReference type="SAM" id="Phobius"/>
    </source>
</evidence>
<feature type="transmembrane region" description="Helical" evidence="9">
    <location>
        <begin position="196"/>
        <end position="216"/>
    </location>
</feature>
<evidence type="ECO:0000313" key="11">
    <source>
        <dbReference type="EMBL" id="GEP60961.1"/>
    </source>
</evidence>
<comment type="caution">
    <text evidence="11">The sequence shown here is derived from an EMBL/GenBank/DDBJ whole genome shotgun (WGS) entry which is preliminary data.</text>
</comment>
<dbReference type="SUPFAM" id="SSF52540">
    <property type="entry name" value="P-loop containing nucleoside triphosphate hydrolases"/>
    <property type="match status" value="1"/>
</dbReference>
<dbReference type="InterPro" id="IPR003439">
    <property type="entry name" value="ABC_transporter-like_ATP-bd"/>
</dbReference>
<evidence type="ECO:0000256" key="6">
    <source>
        <dbReference type="ARBA" id="ARBA00022840"/>
    </source>
</evidence>
<dbReference type="Pfam" id="PF00005">
    <property type="entry name" value="ABC_tran"/>
    <property type="match status" value="1"/>
</dbReference>
<dbReference type="GO" id="GO:0005524">
    <property type="term" value="F:ATP binding"/>
    <property type="evidence" value="ECO:0007669"/>
    <property type="project" value="UniProtKB-KW"/>
</dbReference>
<gene>
    <name evidence="11" type="ORF">RSO01_81270</name>
</gene>
<name>A0A512NPT5_9HYPH</name>
<evidence type="ECO:0000256" key="7">
    <source>
        <dbReference type="ARBA" id="ARBA00022989"/>
    </source>
</evidence>
<dbReference type="InterPro" id="IPR051120">
    <property type="entry name" value="ABC_AA/LPS_Transport"/>
</dbReference>
<reference evidence="11 12" key="1">
    <citation type="submission" date="2019-07" db="EMBL/GenBank/DDBJ databases">
        <title>Whole genome shotgun sequence of Reyranella soli NBRC 108950.</title>
        <authorList>
            <person name="Hosoyama A."/>
            <person name="Uohara A."/>
            <person name="Ohji S."/>
            <person name="Ichikawa N."/>
        </authorList>
    </citation>
    <scope>NUCLEOTIDE SEQUENCE [LARGE SCALE GENOMIC DNA]</scope>
    <source>
        <strain evidence="11 12">NBRC 108950</strain>
    </source>
</reference>
<evidence type="ECO:0000256" key="3">
    <source>
        <dbReference type="ARBA" id="ARBA00022475"/>
    </source>
</evidence>
<proteinExistence type="predicted"/>
<keyword evidence="8 9" id="KW-0472">Membrane</keyword>
<keyword evidence="6" id="KW-0067">ATP-binding</keyword>
<dbReference type="GO" id="GO:0016887">
    <property type="term" value="F:ATP hydrolysis activity"/>
    <property type="evidence" value="ECO:0007669"/>
    <property type="project" value="InterPro"/>
</dbReference>
<feature type="domain" description="ABC transporter" evidence="10">
    <location>
        <begin position="321"/>
        <end position="504"/>
    </location>
</feature>
<dbReference type="InterPro" id="IPR001851">
    <property type="entry name" value="ABC_transp_permease"/>
</dbReference>
<dbReference type="Proteomes" id="UP000321058">
    <property type="component" value="Unassembled WGS sequence"/>
</dbReference>
<keyword evidence="3" id="KW-1003">Cell membrane</keyword>
<feature type="transmembrane region" description="Helical" evidence="9">
    <location>
        <begin position="105"/>
        <end position="124"/>
    </location>
</feature>
<dbReference type="Pfam" id="PF02653">
    <property type="entry name" value="BPD_transp_2"/>
    <property type="match status" value="1"/>
</dbReference>
<keyword evidence="12" id="KW-1185">Reference proteome</keyword>
<dbReference type="PROSITE" id="PS50893">
    <property type="entry name" value="ABC_TRANSPORTER_2"/>
    <property type="match status" value="1"/>
</dbReference>
<dbReference type="InterPro" id="IPR032823">
    <property type="entry name" value="BCA_ABC_TP_C"/>
</dbReference>
<feature type="transmembrane region" description="Helical" evidence="9">
    <location>
        <begin position="78"/>
        <end position="98"/>
    </location>
</feature>
<dbReference type="InterPro" id="IPR043428">
    <property type="entry name" value="LivM-like"/>
</dbReference>
<dbReference type="CDD" id="cd06581">
    <property type="entry name" value="TM_PBP1_LivM_like"/>
    <property type="match status" value="1"/>
</dbReference>
<sequence length="509" mass="51958">MRLAPFWLVILVLPPLVALFALPPFGQRMVILAGIYGLMGLGYQLVFGQLGALNLAQGALFGLGAYAAALTAPVIGPFALPVAILAAAIPAALVAGPLLRLQSHYFALATLALASLVNLLAVHAENLTGGANGLAGFATALPRGPVLLAIVWTCLIAGVLVYAWLFEGTLGKKAQLLREAPLLAATLGIDGAAWRFVAFVAGGALAGLAGACSAALSGVVSPEATGFSIMVLCLTLVVLGGARHPMGAVIGAALAVGLPELLRDLQGAWLLAYAVATLAVVLWAPEGLAGLLDRLRGARRAPPVAPGLPESVLPVPGAQHLTIDGVSKRFGGVQALANVSLLVDRGEIVGLIGPNGSGKTTLLNVINGLDRADEGAITLDDRRIEHLPAHAVARAGIGRSFQALVLAGDAKAADLARAVATGAAFLLLDEPAAGIGDAERRALQAFLAKLRESGRGVLIVDHDIELLSRTCDRLVCLDRGRVIASGSPAEVRADPRVRASFLGLDGIAA</sequence>
<evidence type="ECO:0000256" key="1">
    <source>
        <dbReference type="ARBA" id="ARBA00004651"/>
    </source>
</evidence>
<dbReference type="AlphaFoldDB" id="A0A512NPT5"/>
<protein>
    <recommendedName>
        <fullName evidence="10">ABC transporter domain-containing protein</fullName>
    </recommendedName>
</protein>
<dbReference type="PANTHER" id="PTHR45772">
    <property type="entry name" value="CONSERVED COMPONENT OF ABC TRANSPORTER FOR NATURAL AMINO ACIDS-RELATED"/>
    <property type="match status" value="1"/>
</dbReference>
<dbReference type="GO" id="GO:0005886">
    <property type="term" value="C:plasma membrane"/>
    <property type="evidence" value="ECO:0007669"/>
    <property type="project" value="UniProtKB-SubCell"/>
</dbReference>
<evidence type="ECO:0000256" key="2">
    <source>
        <dbReference type="ARBA" id="ARBA00022448"/>
    </source>
</evidence>
<keyword evidence="7 9" id="KW-1133">Transmembrane helix</keyword>
<evidence type="ECO:0000313" key="12">
    <source>
        <dbReference type="Proteomes" id="UP000321058"/>
    </source>
</evidence>
<keyword evidence="5" id="KW-0547">Nucleotide-binding</keyword>
<keyword evidence="2" id="KW-0813">Transport</keyword>
<feature type="transmembrane region" description="Helical" evidence="9">
    <location>
        <begin position="28"/>
        <end position="46"/>
    </location>
</feature>
<dbReference type="EMBL" id="BKAJ01000192">
    <property type="protein sequence ID" value="GEP60961.1"/>
    <property type="molecule type" value="Genomic_DNA"/>
</dbReference>
<evidence type="ECO:0000256" key="4">
    <source>
        <dbReference type="ARBA" id="ARBA00022692"/>
    </source>
</evidence>
<accession>A0A512NPT5</accession>
<evidence type="ECO:0000259" key="10">
    <source>
        <dbReference type="PROSITE" id="PS50893"/>
    </source>
</evidence>
<feature type="transmembrane region" description="Helical" evidence="9">
    <location>
        <begin position="144"/>
        <end position="165"/>
    </location>
</feature>
<dbReference type="SMART" id="SM00382">
    <property type="entry name" value="AAA"/>
    <property type="match status" value="1"/>
</dbReference>
<evidence type="ECO:0000256" key="5">
    <source>
        <dbReference type="ARBA" id="ARBA00022741"/>
    </source>
</evidence>